<dbReference type="InterPro" id="IPR001623">
    <property type="entry name" value="DnaJ_domain"/>
</dbReference>
<dbReference type="SUPFAM" id="SSF46565">
    <property type="entry name" value="Chaperone J-domain"/>
    <property type="match status" value="1"/>
</dbReference>
<dbReference type="Pfam" id="PF01556">
    <property type="entry name" value="DnaJ_C"/>
    <property type="match status" value="1"/>
</dbReference>
<evidence type="ECO:0000259" key="8">
    <source>
        <dbReference type="PROSITE" id="PS51188"/>
    </source>
</evidence>
<evidence type="ECO:0000313" key="9">
    <source>
        <dbReference type="EnsemblMetazoa" id="AATE012775-PA.1"/>
    </source>
</evidence>
<dbReference type="PROSITE" id="PS50076">
    <property type="entry name" value="DNAJ_2"/>
    <property type="match status" value="1"/>
</dbReference>
<dbReference type="InterPro" id="IPR018253">
    <property type="entry name" value="DnaJ_domain_CS"/>
</dbReference>
<feature type="domain" description="J" evidence="7">
    <location>
        <begin position="6"/>
        <end position="68"/>
    </location>
</feature>
<dbReference type="InterPro" id="IPR002939">
    <property type="entry name" value="DnaJ_C"/>
</dbReference>
<dbReference type="FunFam" id="1.10.287.110:FF:000014">
    <property type="entry name" value="dnaJ homolog subfamily A member 1"/>
    <property type="match status" value="1"/>
</dbReference>
<dbReference type="PRINTS" id="PR00625">
    <property type="entry name" value="JDOMAIN"/>
</dbReference>
<dbReference type="EnsemblMetazoa" id="AATE012775-RA">
    <property type="protein sequence ID" value="AATE012775-PA.1"/>
    <property type="gene ID" value="AATE012775"/>
</dbReference>
<dbReference type="InterPro" id="IPR036869">
    <property type="entry name" value="J_dom_sf"/>
</dbReference>
<dbReference type="GO" id="GO:0005524">
    <property type="term" value="F:ATP binding"/>
    <property type="evidence" value="ECO:0007669"/>
    <property type="project" value="InterPro"/>
</dbReference>
<dbReference type="Gene3D" id="1.10.287.110">
    <property type="entry name" value="DnaJ domain"/>
    <property type="match status" value="1"/>
</dbReference>
<dbReference type="Proteomes" id="UP000075880">
    <property type="component" value="Unassembled WGS sequence"/>
</dbReference>
<evidence type="ECO:0000259" key="7">
    <source>
        <dbReference type="PROSITE" id="PS50076"/>
    </source>
</evidence>
<dbReference type="InterPro" id="IPR036410">
    <property type="entry name" value="HSP_DnaJ_Cys-rich_dom_sf"/>
</dbReference>
<keyword evidence="4 5" id="KW-0862">Zinc</keyword>
<evidence type="ECO:0000256" key="6">
    <source>
        <dbReference type="SAM" id="MobiDB-lite"/>
    </source>
</evidence>
<name>A0A182J7E1_ANOAO</name>
<evidence type="ECO:0008006" key="11">
    <source>
        <dbReference type="Google" id="ProtNLM"/>
    </source>
</evidence>
<evidence type="ECO:0000256" key="4">
    <source>
        <dbReference type="ARBA" id="ARBA00022833"/>
    </source>
</evidence>
<dbReference type="InterPro" id="IPR012724">
    <property type="entry name" value="DnaJ"/>
</dbReference>
<dbReference type="OrthoDB" id="550424at2759"/>
<dbReference type="GO" id="GO:0030544">
    <property type="term" value="F:Hsp70 protein binding"/>
    <property type="evidence" value="ECO:0007669"/>
    <property type="project" value="InterPro"/>
</dbReference>
<dbReference type="InterPro" id="IPR044713">
    <property type="entry name" value="DNJA1/2-like"/>
</dbReference>
<evidence type="ECO:0000256" key="3">
    <source>
        <dbReference type="ARBA" id="ARBA00022771"/>
    </source>
</evidence>
<keyword evidence="2" id="KW-0677">Repeat</keyword>
<accession>A0A182J7E1</accession>
<dbReference type="STRING" id="41427.A0A182J7E1"/>
<feature type="domain" description="CR-type" evidence="8">
    <location>
        <begin position="123"/>
        <end position="207"/>
    </location>
</feature>
<feature type="region of interest" description="Disordered" evidence="6">
    <location>
        <begin position="365"/>
        <end position="395"/>
    </location>
</feature>
<dbReference type="GO" id="GO:0009408">
    <property type="term" value="P:response to heat"/>
    <property type="evidence" value="ECO:0007669"/>
    <property type="project" value="InterPro"/>
</dbReference>
<dbReference type="InterPro" id="IPR001305">
    <property type="entry name" value="HSP_DnaJ_Cys-rich_dom"/>
</dbReference>
<evidence type="ECO:0000256" key="5">
    <source>
        <dbReference type="PROSITE-ProRule" id="PRU00546"/>
    </source>
</evidence>
<organism evidence="9">
    <name type="scientific">Anopheles atroparvus</name>
    <name type="common">European mosquito</name>
    <dbReference type="NCBI Taxonomy" id="41427"/>
    <lineage>
        <taxon>Eukaryota</taxon>
        <taxon>Metazoa</taxon>
        <taxon>Ecdysozoa</taxon>
        <taxon>Arthropoda</taxon>
        <taxon>Hexapoda</taxon>
        <taxon>Insecta</taxon>
        <taxon>Pterygota</taxon>
        <taxon>Neoptera</taxon>
        <taxon>Endopterygota</taxon>
        <taxon>Diptera</taxon>
        <taxon>Nematocera</taxon>
        <taxon>Culicoidea</taxon>
        <taxon>Culicidae</taxon>
        <taxon>Anophelinae</taxon>
        <taxon>Anopheles</taxon>
    </lineage>
</organism>
<protein>
    <recommendedName>
        <fullName evidence="11">J domain-containing protein</fullName>
    </recommendedName>
</protein>
<dbReference type="FunFam" id="2.10.230.10:FF:000001">
    <property type="entry name" value="DnaJ subfamily A member 2"/>
    <property type="match status" value="1"/>
</dbReference>
<dbReference type="SMART" id="SM00271">
    <property type="entry name" value="DnaJ"/>
    <property type="match status" value="1"/>
</dbReference>
<evidence type="ECO:0000313" key="10">
    <source>
        <dbReference type="Proteomes" id="UP000075880"/>
    </source>
</evidence>
<keyword evidence="1 5" id="KW-0479">Metal-binding</keyword>
<keyword evidence="3 5" id="KW-0863">Zinc-finger</keyword>
<dbReference type="FunFam" id="2.60.260.20:FF:000003">
    <property type="entry name" value="DnaJ subfamily A member 2"/>
    <property type="match status" value="1"/>
</dbReference>
<reference evidence="9" key="2">
    <citation type="submission" date="2022-08" db="UniProtKB">
        <authorList>
            <consortium name="EnsemblMetazoa"/>
        </authorList>
    </citation>
    <scope>IDENTIFICATION</scope>
    <source>
        <strain evidence="9">EBRO</strain>
    </source>
</reference>
<dbReference type="SUPFAM" id="SSF57938">
    <property type="entry name" value="DnaJ/Hsp40 cysteine-rich domain"/>
    <property type="match status" value="1"/>
</dbReference>
<dbReference type="GO" id="GO:0008270">
    <property type="term" value="F:zinc ion binding"/>
    <property type="evidence" value="ECO:0007669"/>
    <property type="project" value="UniProtKB-KW"/>
</dbReference>
<dbReference type="GO" id="GO:0051082">
    <property type="term" value="F:unfolded protein binding"/>
    <property type="evidence" value="ECO:0007669"/>
    <property type="project" value="InterPro"/>
</dbReference>
<dbReference type="AlphaFoldDB" id="A0A182J7E1"/>
<reference evidence="10" key="1">
    <citation type="submission" date="2021-09" db="EMBL/GenBank/DDBJ databases">
        <authorList>
            <consortium name="Infravec"/>
            <person name="Campbell I L."/>
            <person name="Maslen G."/>
            <person name="Yates A."/>
        </authorList>
    </citation>
    <scope>NUCLEOTIDE SEQUENCE [LARGE SCALE GENOMIC DNA]</scope>
    <source>
        <strain evidence="10">Infravec2 EBRE</strain>
    </source>
</reference>
<dbReference type="GO" id="GO:0006457">
    <property type="term" value="P:protein folding"/>
    <property type="evidence" value="ECO:0007669"/>
    <property type="project" value="InterPro"/>
</dbReference>
<dbReference type="Pfam" id="PF00226">
    <property type="entry name" value="DnaJ"/>
    <property type="match status" value="1"/>
</dbReference>
<evidence type="ECO:0000256" key="1">
    <source>
        <dbReference type="ARBA" id="ARBA00022723"/>
    </source>
</evidence>
<dbReference type="VEuPathDB" id="VectorBase:AATE012775"/>
<dbReference type="HAMAP" id="MF_01152">
    <property type="entry name" value="DnaJ"/>
    <property type="match status" value="1"/>
</dbReference>
<sequence length="395" mass="44716">MVYETTFYDILGVQPGCSSEELKKAYRKLALKYHPDKNPNEGEKFKQISMAYEVLSDPEKKAIYDEGGEAAIKKGGSGGGNFHSPMDLFHMFFNGGFSERKRERQAKNLIHQMQVTLEDLYNGTTRKLALQKNVICDMCDGIGGKKGAVHKCAPCRGTGVITKVQKIAPGLVQQYEERCRNCRGIGETMDEKDRCRECNGHKIVRVRKMLVIDVHRGMRDEQKIIVQGEGDQEPDMKPGDIVIVLEEKAHPIFKRHNDDLIMNIELQLTEALCGFQKVIKTLDGRDLLIQSNPGEVIKHNGYKCVYGEGMPFYKTPSDKGRLLIHFQVTFPDTLSIETVSEIRKLLPQPPNVELPEDVEHVELVTVRQEESRREDDEDYGHGAGPQVRMHQCNSS</sequence>
<dbReference type="PANTHER" id="PTHR43888">
    <property type="entry name" value="DNAJ-LIKE-2, ISOFORM A-RELATED"/>
    <property type="match status" value="1"/>
</dbReference>
<feature type="compositionally biased region" description="Basic and acidic residues" evidence="6">
    <location>
        <begin position="365"/>
        <end position="374"/>
    </location>
</feature>
<proteinExistence type="inferred from homology"/>
<dbReference type="Gene3D" id="2.60.260.20">
    <property type="entry name" value="Urease metallochaperone UreE, N-terminal domain"/>
    <property type="match status" value="2"/>
</dbReference>
<dbReference type="SUPFAM" id="SSF49493">
    <property type="entry name" value="HSP40/DnaJ peptide-binding domain"/>
    <property type="match status" value="2"/>
</dbReference>
<dbReference type="InterPro" id="IPR008971">
    <property type="entry name" value="HSP40/DnaJ_pept-bd"/>
</dbReference>
<dbReference type="EMBL" id="AXCP01007621">
    <property type="status" value="NOT_ANNOTATED_CDS"/>
    <property type="molecule type" value="Genomic_DNA"/>
</dbReference>
<dbReference type="PROSITE" id="PS00636">
    <property type="entry name" value="DNAJ_1"/>
    <property type="match status" value="1"/>
</dbReference>
<dbReference type="CDD" id="cd10719">
    <property type="entry name" value="DnaJ_zf"/>
    <property type="match status" value="1"/>
</dbReference>
<dbReference type="Gene3D" id="2.10.230.10">
    <property type="entry name" value="Heat shock protein DnaJ, cysteine-rich domain"/>
    <property type="match status" value="1"/>
</dbReference>
<feature type="zinc finger region" description="CR-type" evidence="5">
    <location>
        <begin position="123"/>
        <end position="207"/>
    </location>
</feature>
<dbReference type="CDD" id="cd10747">
    <property type="entry name" value="DnaJ_C"/>
    <property type="match status" value="1"/>
</dbReference>
<dbReference type="Pfam" id="PF00684">
    <property type="entry name" value="DnaJ_CXXCXGXG"/>
    <property type="match status" value="1"/>
</dbReference>
<dbReference type="CDD" id="cd06257">
    <property type="entry name" value="DnaJ"/>
    <property type="match status" value="1"/>
</dbReference>
<evidence type="ECO:0000256" key="2">
    <source>
        <dbReference type="ARBA" id="ARBA00022737"/>
    </source>
</evidence>
<dbReference type="EnsemblMetazoa" id="ENSAATROPT014443">
    <property type="protein sequence ID" value="ENSAATROPP013169"/>
    <property type="gene ID" value="ENSAATROPG011719"/>
</dbReference>
<dbReference type="PROSITE" id="PS51188">
    <property type="entry name" value="ZF_CR"/>
    <property type="match status" value="1"/>
</dbReference>
<keyword evidence="10" id="KW-1185">Reference proteome</keyword>